<reference evidence="8" key="1">
    <citation type="journal article" date="2019" name="Int. J. Syst. Evol. Microbiol.">
        <title>The Global Catalogue of Microorganisms (GCM) 10K type strain sequencing project: providing services to taxonomists for standard genome sequencing and annotation.</title>
        <authorList>
            <consortium name="The Broad Institute Genomics Platform"/>
            <consortium name="The Broad Institute Genome Sequencing Center for Infectious Disease"/>
            <person name="Wu L."/>
            <person name="Ma J."/>
        </authorList>
    </citation>
    <scope>NUCLEOTIDE SEQUENCE [LARGE SCALE GENOMIC DNA]</scope>
    <source>
        <strain evidence="8">CECT 8570</strain>
    </source>
</reference>
<dbReference type="PANTHER" id="PTHR43652:SF2">
    <property type="entry name" value="BASIC AMINO ACID ANTIPORTER YFCC-RELATED"/>
    <property type="match status" value="1"/>
</dbReference>
<keyword evidence="3 6" id="KW-0812">Transmembrane</keyword>
<dbReference type="EMBL" id="JBHSCX010000006">
    <property type="protein sequence ID" value="MFC4362451.1"/>
    <property type="molecule type" value="Genomic_DNA"/>
</dbReference>
<feature type="transmembrane region" description="Helical" evidence="6">
    <location>
        <begin position="276"/>
        <end position="293"/>
    </location>
</feature>
<feature type="transmembrane region" description="Helical" evidence="6">
    <location>
        <begin position="344"/>
        <end position="363"/>
    </location>
</feature>
<dbReference type="Proteomes" id="UP001595840">
    <property type="component" value="Unassembled WGS sequence"/>
</dbReference>
<feature type="transmembrane region" description="Helical" evidence="6">
    <location>
        <begin position="221"/>
        <end position="240"/>
    </location>
</feature>
<dbReference type="NCBIfam" id="NF008611">
    <property type="entry name" value="PRK11588.1"/>
    <property type="match status" value="1"/>
</dbReference>
<organism evidence="7 8">
    <name type="scientific">Simiduia curdlanivorans</name>
    <dbReference type="NCBI Taxonomy" id="1492769"/>
    <lineage>
        <taxon>Bacteria</taxon>
        <taxon>Pseudomonadati</taxon>
        <taxon>Pseudomonadota</taxon>
        <taxon>Gammaproteobacteria</taxon>
        <taxon>Cellvibrionales</taxon>
        <taxon>Cellvibrionaceae</taxon>
        <taxon>Simiduia</taxon>
    </lineage>
</organism>
<sequence>MQNSKMQEELTPNTAPVAISMPDTWLILMVIALVAWCLGWLIPGGYFTDALMIDGRSVIVPESFVQLPEAQGLPLFAEGGAMGLLNTLFEGLVAGDKWGSAIGVFAFILITGGAFGVVFATGAVDAGIGKLVGTETKSTAWLLPTLFLFFSLGGAVFGMGEEAIPFTLMLAPVLVRLGYDGLSAVVVTYLATQVGFATSWMNPFGVAIAQGIAGVPLLSGAQVRLAIWLFFTALGMLWIWRYGRQLTSGVPSLSAQTDTRLVACDNDNTIATFKRGHGLILAVLCAGIFWMIWGVTVRQYYLPEIASQFFCMGLAAAAVGVWFKLNAMTANSAIAAFRQGAAQLLPAAMVVAFAKGIVLLLGGDDPNQPSLLNTLLFYAAGALGELPSALTAWGMYVFQSVFNFFVTSGSGQAALTMPIMSPLSDLLGVTRQTAVLAFQLGDGLTNILIPTSAALMGCLGAAQIEWLVWIKFIWRFFLVIFCVASLCVIGASLTGF</sequence>
<feature type="transmembrane region" description="Helical" evidence="6">
    <location>
        <begin position="181"/>
        <end position="201"/>
    </location>
</feature>
<comment type="subcellular location">
    <subcellularLocation>
        <location evidence="1">Cell membrane</location>
        <topology evidence="1">Multi-pass membrane protein</topology>
    </subcellularLocation>
</comment>
<keyword evidence="2" id="KW-1003">Cell membrane</keyword>
<evidence type="ECO:0000256" key="6">
    <source>
        <dbReference type="SAM" id="Phobius"/>
    </source>
</evidence>
<accession>A0ABV8V3H2</accession>
<feature type="transmembrane region" description="Helical" evidence="6">
    <location>
        <begin position="140"/>
        <end position="160"/>
    </location>
</feature>
<evidence type="ECO:0000256" key="2">
    <source>
        <dbReference type="ARBA" id="ARBA00022475"/>
    </source>
</evidence>
<name>A0ABV8V3H2_9GAMM</name>
<evidence type="ECO:0000256" key="3">
    <source>
        <dbReference type="ARBA" id="ARBA00022692"/>
    </source>
</evidence>
<evidence type="ECO:0000313" key="7">
    <source>
        <dbReference type="EMBL" id="MFC4362451.1"/>
    </source>
</evidence>
<feature type="transmembrane region" description="Helical" evidence="6">
    <location>
        <begin position="375"/>
        <end position="398"/>
    </location>
</feature>
<comment type="caution">
    <text evidence="7">The sequence shown here is derived from an EMBL/GenBank/DDBJ whole genome shotgun (WGS) entry which is preliminary data.</text>
</comment>
<feature type="transmembrane region" description="Helical" evidence="6">
    <location>
        <begin position="98"/>
        <end position="120"/>
    </location>
</feature>
<protein>
    <submittedName>
        <fullName evidence="7">Basic amino acid antiporter YfcC</fullName>
    </submittedName>
</protein>
<dbReference type="Pfam" id="PF03606">
    <property type="entry name" value="DcuC"/>
    <property type="match status" value="1"/>
</dbReference>
<keyword evidence="5 6" id="KW-0472">Membrane</keyword>
<keyword evidence="4 6" id="KW-1133">Transmembrane helix</keyword>
<feature type="transmembrane region" description="Helical" evidence="6">
    <location>
        <begin position="305"/>
        <end position="323"/>
    </location>
</feature>
<dbReference type="InterPro" id="IPR018385">
    <property type="entry name" value="C4_dicarb_anaerob_car-like"/>
</dbReference>
<evidence type="ECO:0000256" key="5">
    <source>
        <dbReference type="ARBA" id="ARBA00023136"/>
    </source>
</evidence>
<dbReference type="PANTHER" id="PTHR43652">
    <property type="entry name" value="BASIC AMINO ACID ANTIPORTER YFCC-RELATED"/>
    <property type="match status" value="1"/>
</dbReference>
<evidence type="ECO:0000256" key="4">
    <source>
        <dbReference type="ARBA" id="ARBA00022989"/>
    </source>
</evidence>
<evidence type="ECO:0000313" key="8">
    <source>
        <dbReference type="Proteomes" id="UP001595840"/>
    </source>
</evidence>
<keyword evidence="8" id="KW-1185">Reference proteome</keyword>
<evidence type="ECO:0000256" key="1">
    <source>
        <dbReference type="ARBA" id="ARBA00004651"/>
    </source>
</evidence>
<dbReference type="RefSeq" id="WP_290260508.1">
    <property type="nucleotide sequence ID" value="NZ_JAUFQG010000004.1"/>
</dbReference>
<feature type="transmembrane region" description="Helical" evidence="6">
    <location>
        <begin position="25"/>
        <end position="47"/>
    </location>
</feature>
<feature type="transmembrane region" description="Helical" evidence="6">
    <location>
        <begin position="472"/>
        <end position="493"/>
    </location>
</feature>
<proteinExistence type="predicted"/>
<gene>
    <name evidence="7" type="primary">yfcC</name>
    <name evidence="7" type="ORF">ACFOX3_09060</name>
</gene>
<dbReference type="InterPro" id="IPR051679">
    <property type="entry name" value="DASS-Related_Transporters"/>
</dbReference>